<proteinExistence type="predicted"/>
<reference evidence="2" key="1">
    <citation type="submission" date="2023-05" db="EMBL/GenBank/DDBJ databases">
        <authorList>
            <person name="Huff M."/>
        </authorList>
    </citation>
    <scope>NUCLEOTIDE SEQUENCE</scope>
</reference>
<protein>
    <recommendedName>
        <fullName evidence="1">Retrotransposon Copia-like N-terminal domain-containing protein</fullName>
    </recommendedName>
</protein>
<dbReference type="AlphaFoldDB" id="A0AAD1ZK08"/>
<evidence type="ECO:0000259" key="1">
    <source>
        <dbReference type="Pfam" id="PF14244"/>
    </source>
</evidence>
<evidence type="ECO:0000313" key="2">
    <source>
        <dbReference type="EMBL" id="CAI9771212.1"/>
    </source>
</evidence>
<dbReference type="EMBL" id="OU503046">
    <property type="protein sequence ID" value="CAI9771212.1"/>
    <property type="molecule type" value="Genomic_DNA"/>
</dbReference>
<organism evidence="2 3">
    <name type="scientific">Fraxinus pennsylvanica</name>
    <dbReference type="NCBI Taxonomy" id="56036"/>
    <lineage>
        <taxon>Eukaryota</taxon>
        <taxon>Viridiplantae</taxon>
        <taxon>Streptophyta</taxon>
        <taxon>Embryophyta</taxon>
        <taxon>Tracheophyta</taxon>
        <taxon>Spermatophyta</taxon>
        <taxon>Magnoliopsida</taxon>
        <taxon>eudicotyledons</taxon>
        <taxon>Gunneridae</taxon>
        <taxon>Pentapetalae</taxon>
        <taxon>asterids</taxon>
        <taxon>lamiids</taxon>
        <taxon>Lamiales</taxon>
        <taxon>Oleaceae</taxon>
        <taxon>Oleeae</taxon>
        <taxon>Fraxinus</taxon>
    </lineage>
</organism>
<keyword evidence="3" id="KW-1185">Reference proteome</keyword>
<feature type="domain" description="Retrotransposon Copia-like N-terminal" evidence="1">
    <location>
        <begin position="38"/>
        <end position="82"/>
    </location>
</feature>
<gene>
    <name evidence="2" type="ORF">FPE_LOCUS18642</name>
</gene>
<dbReference type="Proteomes" id="UP000834106">
    <property type="component" value="Chromosome 11"/>
</dbReference>
<name>A0AAD1ZK08_9LAMI</name>
<evidence type="ECO:0000313" key="3">
    <source>
        <dbReference type="Proteomes" id="UP000834106"/>
    </source>
</evidence>
<accession>A0AAD1ZK08</accession>
<dbReference type="InterPro" id="IPR029472">
    <property type="entry name" value="Copia-like_N"/>
</dbReference>
<dbReference type="PANTHER" id="PTHR37610">
    <property type="entry name" value="CCHC-TYPE DOMAIN-CONTAINING PROTEIN"/>
    <property type="match status" value="1"/>
</dbReference>
<sequence>MAGNQNVYLLLAELRNDQTIQGNGRQNEMNTSDPLFLHSSDNPGMTLVTAPLTGKIFLAWTRSVKIALGAKMKLWLIDGSVEILEKTSPNYEKWQRVNYMITSWLLNFISKDIVEAFLYTSTVGNLLNHAQQK</sequence>
<dbReference type="Pfam" id="PF14244">
    <property type="entry name" value="Retrotran_gag_3"/>
    <property type="match status" value="1"/>
</dbReference>
<dbReference type="PANTHER" id="PTHR37610:SF40">
    <property type="entry name" value="OS01G0909600 PROTEIN"/>
    <property type="match status" value="1"/>
</dbReference>